<protein>
    <submittedName>
        <fullName evidence="2">GNAT superfamily N-acetyltransferase</fullName>
    </submittedName>
</protein>
<dbReference type="Proteomes" id="UP000658613">
    <property type="component" value="Unassembled WGS sequence"/>
</dbReference>
<keyword evidence="3" id="KW-1185">Reference proteome</keyword>
<feature type="domain" description="N-acetyltransferase" evidence="1">
    <location>
        <begin position="3"/>
        <end position="159"/>
    </location>
</feature>
<gene>
    <name evidence="2" type="ORF">IW254_002085</name>
</gene>
<comment type="caution">
    <text evidence="2">The sequence shown here is derived from an EMBL/GenBank/DDBJ whole genome shotgun (WGS) entry which is preliminary data.</text>
</comment>
<dbReference type="CDD" id="cd04301">
    <property type="entry name" value="NAT_SF"/>
    <property type="match status" value="1"/>
</dbReference>
<proteinExistence type="predicted"/>
<dbReference type="EMBL" id="JADOUE010000001">
    <property type="protein sequence ID" value="MBG6123116.1"/>
    <property type="molecule type" value="Genomic_DNA"/>
</dbReference>
<reference evidence="2" key="1">
    <citation type="submission" date="2020-11" db="EMBL/GenBank/DDBJ databases">
        <title>Sequencing the genomes of 1000 actinobacteria strains.</title>
        <authorList>
            <person name="Klenk H.-P."/>
        </authorList>
    </citation>
    <scope>NUCLEOTIDE SEQUENCE</scope>
    <source>
        <strain evidence="2">DSM 45632</strain>
    </source>
</reference>
<evidence type="ECO:0000259" key="1">
    <source>
        <dbReference type="PROSITE" id="PS51186"/>
    </source>
</evidence>
<dbReference type="InterPro" id="IPR000182">
    <property type="entry name" value="GNAT_dom"/>
</dbReference>
<name>A0A931E4U7_9CORY</name>
<dbReference type="InterPro" id="IPR016181">
    <property type="entry name" value="Acyl_CoA_acyltransferase"/>
</dbReference>
<evidence type="ECO:0000313" key="2">
    <source>
        <dbReference type="EMBL" id="MBG6123116.1"/>
    </source>
</evidence>
<dbReference type="Pfam" id="PF00583">
    <property type="entry name" value="Acetyltransf_1"/>
    <property type="match status" value="1"/>
</dbReference>
<dbReference type="AlphaFoldDB" id="A0A931E4U7"/>
<dbReference type="GO" id="GO:0016747">
    <property type="term" value="F:acyltransferase activity, transferring groups other than amino-acyl groups"/>
    <property type="evidence" value="ECO:0007669"/>
    <property type="project" value="InterPro"/>
</dbReference>
<dbReference type="Gene3D" id="3.40.630.30">
    <property type="match status" value="1"/>
</dbReference>
<evidence type="ECO:0000313" key="3">
    <source>
        <dbReference type="Proteomes" id="UP000658613"/>
    </source>
</evidence>
<dbReference type="PROSITE" id="PS51186">
    <property type="entry name" value="GNAT"/>
    <property type="match status" value="1"/>
</dbReference>
<sequence length="159" mass="18321">MQFTLVPATESDRTYLRRLDYLADVFGDESRRRIGQLDSVEAYVLRWDPRRDGGFIAYDDELVPAGGVWLRYWEPHDTYTKANLGPQIPELCIAVENRSHGHRLGRTLLKAGCDLAREQGATTIALHVEPGNDRARYVYEQFGFIQSDHHPEVMEMDLR</sequence>
<dbReference type="SUPFAM" id="SSF55729">
    <property type="entry name" value="Acyl-CoA N-acyltransferases (Nat)"/>
    <property type="match status" value="1"/>
</dbReference>
<dbReference type="RefSeq" id="WP_196825394.1">
    <property type="nucleotide sequence ID" value="NZ_CP046980.1"/>
</dbReference>
<accession>A0A931E4U7</accession>
<organism evidence="2 3">
    <name type="scientific">Corynebacterium aquatimens</name>
    <dbReference type="NCBI Taxonomy" id="1190508"/>
    <lineage>
        <taxon>Bacteria</taxon>
        <taxon>Bacillati</taxon>
        <taxon>Actinomycetota</taxon>
        <taxon>Actinomycetes</taxon>
        <taxon>Mycobacteriales</taxon>
        <taxon>Corynebacteriaceae</taxon>
        <taxon>Corynebacterium</taxon>
    </lineage>
</organism>